<dbReference type="InterPro" id="IPR011256">
    <property type="entry name" value="Reg_factor_effector_dom_sf"/>
</dbReference>
<dbReference type="Pfam" id="PF06445">
    <property type="entry name" value="GyrI-like"/>
    <property type="match status" value="1"/>
</dbReference>
<dbReference type="PANTHER" id="PTHR40055">
    <property type="entry name" value="TRANSCRIPTIONAL REGULATOR YGIV-RELATED"/>
    <property type="match status" value="1"/>
</dbReference>
<evidence type="ECO:0000259" key="1">
    <source>
        <dbReference type="SMART" id="SM00871"/>
    </source>
</evidence>
<gene>
    <name evidence="2" type="ORF">DF213_07385</name>
</gene>
<dbReference type="AlphaFoldDB" id="A0AAX1C8R7"/>
<proteinExistence type="predicted"/>
<sequence>MTLFGVDIGLAITIGTFMEVKIVTFPETKVVAVEHLGSPALEYDTVKKLVAWKLENRLLDQLKYRSYGIHYTNPRITPPTEHRVDFCLSFDKDVGPNPFGIRNMVIPELRCAVARDIGSRSNNKAAVYLYETWLSQCGETPSDFPIFFHYVNVGPSVREEEMITDVYLPLN</sequence>
<dbReference type="EMBL" id="QESZ01000009">
    <property type="protein sequence ID" value="PWD74554.1"/>
    <property type="molecule type" value="Genomic_DNA"/>
</dbReference>
<feature type="domain" description="AraC effector-binding" evidence="1">
    <location>
        <begin position="18"/>
        <end position="171"/>
    </location>
</feature>
<evidence type="ECO:0000313" key="3">
    <source>
        <dbReference type="Proteomes" id="UP000245055"/>
    </source>
</evidence>
<name>A0AAX1C8R7_9GAMM</name>
<accession>A0AAX1C8R7</accession>
<dbReference type="InterPro" id="IPR010499">
    <property type="entry name" value="AraC_E-bd"/>
</dbReference>
<dbReference type="InterPro" id="IPR050908">
    <property type="entry name" value="SmbC-like"/>
</dbReference>
<reference evidence="2 3" key="1">
    <citation type="submission" date="2018-05" db="EMBL/GenBank/DDBJ databases">
        <title>Genomic diversity of pathogens causing Blackleg of Potato in Pakistan.</title>
        <authorList>
            <person name="Sarfraz S."/>
            <person name="Riaz K."/>
            <person name="Oulghazi S."/>
            <person name="Cigna J."/>
            <person name="Sahi S.T."/>
            <person name="Khan S.H."/>
            <person name="Hameed A."/>
            <person name="Faure D."/>
        </authorList>
    </citation>
    <scope>NUCLEOTIDE SEQUENCE [LARGE SCALE GENOMIC DNA]</scope>
    <source>
        <strain evidence="2 3">SS70</strain>
    </source>
</reference>
<dbReference type="InterPro" id="IPR029442">
    <property type="entry name" value="GyrI-like"/>
</dbReference>
<dbReference type="SMART" id="SM00871">
    <property type="entry name" value="AraC_E_bind"/>
    <property type="match status" value="1"/>
</dbReference>
<dbReference type="Gene3D" id="3.20.80.10">
    <property type="entry name" value="Regulatory factor, effector binding domain"/>
    <property type="match status" value="1"/>
</dbReference>
<dbReference type="PANTHER" id="PTHR40055:SF1">
    <property type="entry name" value="TRANSCRIPTIONAL REGULATOR YGIV-RELATED"/>
    <property type="match status" value="1"/>
</dbReference>
<dbReference type="Proteomes" id="UP000245055">
    <property type="component" value="Unassembled WGS sequence"/>
</dbReference>
<organism evidence="2 3">
    <name type="scientific">Dickeya dianthicola</name>
    <dbReference type="NCBI Taxonomy" id="204039"/>
    <lineage>
        <taxon>Bacteria</taxon>
        <taxon>Pseudomonadati</taxon>
        <taxon>Pseudomonadota</taxon>
        <taxon>Gammaproteobacteria</taxon>
        <taxon>Enterobacterales</taxon>
        <taxon>Pectobacteriaceae</taxon>
        <taxon>Dickeya</taxon>
    </lineage>
</organism>
<comment type="caution">
    <text evidence="2">The sequence shown here is derived from an EMBL/GenBank/DDBJ whole genome shotgun (WGS) entry which is preliminary data.</text>
</comment>
<evidence type="ECO:0000313" key="2">
    <source>
        <dbReference type="EMBL" id="PWD74554.1"/>
    </source>
</evidence>
<protein>
    <recommendedName>
        <fullName evidence="1">AraC effector-binding domain-containing protein</fullName>
    </recommendedName>
</protein>
<dbReference type="SUPFAM" id="SSF55136">
    <property type="entry name" value="Probable bacterial effector-binding domain"/>
    <property type="match status" value="1"/>
</dbReference>